<dbReference type="EMBL" id="PKMF04000406">
    <property type="protein sequence ID" value="KAK7833473.1"/>
    <property type="molecule type" value="Genomic_DNA"/>
</dbReference>
<dbReference type="AlphaFoldDB" id="A0AAW0K3J9"/>
<comment type="caution">
    <text evidence="1">The sequence shown here is derived from an EMBL/GenBank/DDBJ whole genome shotgun (WGS) entry which is preliminary data.</text>
</comment>
<keyword evidence="2" id="KW-1185">Reference proteome</keyword>
<gene>
    <name evidence="1" type="ORF">CFP56_025610</name>
</gene>
<evidence type="ECO:0000313" key="2">
    <source>
        <dbReference type="Proteomes" id="UP000237347"/>
    </source>
</evidence>
<reference evidence="1 2" key="1">
    <citation type="journal article" date="2018" name="Sci. Data">
        <title>The draft genome sequence of cork oak.</title>
        <authorList>
            <person name="Ramos A.M."/>
            <person name="Usie A."/>
            <person name="Barbosa P."/>
            <person name="Barros P.M."/>
            <person name="Capote T."/>
            <person name="Chaves I."/>
            <person name="Simoes F."/>
            <person name="Abreu I."/>
            <person name="Carrasquinho I."/>
            <person name="Faro C."/>
            <person name="Guimaraes J.B."/>
            <person name="Mendonca D."/>
            <person name="Nobrega F."/>
            <person name="Rodrigues L."/>
            <person name="Saibo N.J.M."/>
            <person name="Varela M.C."/>
            <person name="Egas C."/>
            <person name="Matos J."/>
            <person name="Miguel C.M."/>
            <person name="Oliveira M.M."/>
            <person name="Ricardo C.P."/>
            <person name="Goncalves S."/>
        </authorList>
    </citation>
    <scope>NUCLEOTIDE SEQUENCE [LARGE SCALE GENOMIC DNA]</scope>
    <source>
        <strain evidence="2">cv. HL8</strain>
    </source>
</reference>
<accession>A0AAW0K3J9</accession>
<evidence type="ECO:0000313" key="1">
    <source>
        <dbReference type="EMBL" id="KAK7833473.1"/>
    </source>
</evidence>
<protein>
    <submittedName>
        <fullName evidence="1">Uncharacterized protein</fullName>
    </submittedName>
</protein>
<sequence length="81" mass="9064">MQCFGFGTIYPSKFLNLVQLDFKLNPSNWHVLQALLLVAPNLEVLVVDKASTGGKGNTLEVKLLKSLDMPDYKIIFAHPMM</sequence>
<proteinExistence type="predicted"/>
<name>A0AAW0K3J9_QUESU</name>
<dbReference type="Proteomes" id="UP000237347">
    <property type="component" value="Unassembled WGS sequence"/>
</dbReference>
<organism evidence="1 2">
    <name type="scientific">Quercus suber</name>
    <name type="common">Cork oak</name>
    <dbReference type="NCBI Taxonomy" id="58331"/>
    <lineage>
        <taxon>Eukaryota</taxon>
        <taxon>Viridiplantae</taxon>
        <taxon>Streptophyta</taxon>
        <taxon>Embryophyta</taxon>
        <taxon>Tracheophyta</taxon>
        <taxon>Spermatophyta</taxon>
        <taxon>Magnoliopsida</taxon>
        <taxon>eudicotyledons</taxon>
        <taxon>Gunneridae</taxon>
        <taxon>Pentapetalae</taxon>
        <taxon>rosids</taxon>
        <taxon>fabids</taxon>
        <taxon>Fagales</taxon>
        <taxon>Fagaceae</taxon>
        <taxon>Quercus</taxon>
    </lineage>
</organism>